<keyword evidence="18" id="KW-1185">Reference proteome</keyword>
<dbReference type="Proteomes" id="UP001311799">
    <property type="component" value="Unassembled WGS sequence"/>
</dbReference>
<evidence type="ECO:0000313" key="17">
    <source>
        <dbReference type="EMBL" id="KAK6588993.1"/>
    </source>
</evidence>
<dbReference type="EC" id="2.7.11.1" evidence="2"/>
<evidence type="ECO:0000256" key="12">
    <source>
        <dbReference type="ARBA" id="ARBA00047899"/>
    </source>
</evidence>
<dbReference type="SUPFAM" id="SSF47473">
    <property type="entry name" value="EF-hand"/>
    <property type="match status" value="1"/>
</dbReference>
<gene>
    <name evidence="17" type="ORF">RS030_243609</name>
</gene>
<keyword evidence="8" id="KW-0418">Kinase</keyword>
<keyword evidence="3" id="KW-0723">Serine/threonine-protein kinase</keyword>
<dbReference type="Gene3D" id="1.10.510.10">
    <property type="entry name" value="Transferase(Phosphotransferase) domain 1"/>
    <property type="match status" value="2"/>
</dbReference>
<evidence type="ECO:0000313" key="18">
    <source>
        <dbReference type="Proteomes" id="UP001311799"/>
    </source>
</evidence>
<dbReference type="Pfam" id="PF13202">
    <property type="entry name" value="EF-hand_5"/>
    <property type="match status" value="2"/>
</dbReference>
<reference evidence="17 18" key="1">
    <citation type="submission" date="2023-10" db="EMBL/GenBank/DDBJ databases">
        <title>Comparative genomics analysis reveals potential genetic determinants of host preference in Cryptosporidium xiaoi.</title>
        <authorList>
            <person name="Xiao L."/>
            <person name="Li J."/>
        </authorList>
    </citation>
    <scope>NUCLEOTIDE SEQUENCE [LARGE SCALE GENOMIC DNA]</scope>
    <source>
        <strain evidence="17 18">52996</strain>
    </source>
</reference>
<dbReference type="EMBL" id="JAWDEY010000016">
    <property type="protein sequence ID" value="KAK6588993.1"/>
    <property type="molecule type" value="Genomic_DNA"/>
</dbReference>
<keyword evidence="7 14" id="KW-0547">Nucleotide-binding</keyword>
<dbReference type="InterPro" id="IPR018247">
    <property type="entry name" value="EF_Hand_1_Ca_BS"/>
</dbReference>
<dbReference type="InterPro" id="IPR000719">
    <property type="entry name" value="Prot_kinase_dom"/>
</dbReference>
<evidence type="ECO:0000256" key="10">
    <source>
        <dbReference type="ARBA" id="ARBA00022840"/>
    </source>
</evidence>
<evidence type="ECO:0000256" key="13">
    <source>
        <dbReference type="ARBA" id="ARBA00048679"/>
    </source>
</evidence>
<dbReference type="PROSITE" id="PS00018">
    <property type="entry name" value="EF_HAND_1"/>
    <property type="match status" value="1"/>
</dbReference>
<evidence type="ECO:0000256" key="7">
    <source>
        <dbReference type="ARBA" id="ARBA00022741"/>
    </source>
</evidence>
<evidence type="ECO:0000256" key="11">
    <source>
        <dbReference type="ARBA" id="ARBA00024334"/>
    </source>
</evidence>
<dbReference type="PROSITE" id="PS00108">
    <property type="entry name" value="PROTEIN_KINASE_ST"/>
    <property type="match status" value="1"/>
</dbReference>
<name>A0AAV9XWL2_9CRYT</name>
<dbReference type="InterPro" id="IPR011992">
    <property type="entry name" value="EF-hand-dom_pair"/>
</dbReference>
<evidence type="ECO:0000256" key="1">
    <source>
        <dbReference type="ARBA" id="ARBA00001946"/>
    </source>
</evidence>
<keyword evidence="5" id="KW-0479">Metal-binding</keyword>
<dbReference type="PROSITE" id="PS00107">
    <property type="entry name" value="PROTEIN_KINASE_ATP"/>
    <property type="match status" value="1"/>
</dbReference>
<dbReference type="GO" id="GO:0004674">
    <property type="term" value="F:protein serine/threonine kinase activity"/>
    <property type="evidence" value="ECO:0007669"/>
    <property type="project" value="UniProtKB-KW"/>
</dbReference>
<evidence type="ECO:0000256" key="8">
    <source>
        <dbReference type="ARBA" id="ARBA00022777"/>
    </source>
</evidence>
<dbReference type="InterPro" id="IPR050205">
    <property type="entry name" value="CDPK_Ser/Thr_kinases"/>
</dbReference>
<feature type="domain" description="Protein kinase" evidence="15">
    <location>
        <begin position="88"/>
        <end position="483"/>
    </location>
</feature>
<sequence length="1215" mass="138260">MNSDKLVTSNSVDENIPLESCNEKGAEIDRLYNDYEEHYKNDMPSSKATSTYSLNSASFFGLSNQTPKPPIKRDSFVGTSYLPIHNYYKIGEKVGEGSWGAVYIVEERCSNIVRAAKKIPKQFSGDGFRFRQEMQLLSILDHPNIAKLYETFEDYNSIYLIMELCNGGELFDRLSHVDCFSERVAAHLIKQMLSAISYCHSKGIVHRDLKPENFLFLNSKSEINCRHNLFDFKSNPIEKKTNHSIDDSGCGILNYNNSNCTNVNIVSNFNNNNVRISRSLPSSLNYNQIVCIENNGSLDFNRNDNLYYDSNNNSISRPLTDTSKNMSHNCSLNNKNVVGNNDYHNINKLPIVDNCNCFELKNPLKLIDFGLAKRITRTGGYLRTRVGTPYYIAPEILIGKGYDDKCDIWSIGVMAHILLSGIPPFTGNTDGEIIEKVKKGSIAFSEPIWNNISLRAKDFLQKLLNKNPNDRISAFQALQHPWIRSWDVPTVPLCGIGMINKVIVWPWHQQRSKLALKSKSSSLISNLNSNSENSYNIISSNNTSSGEHYSNELECENINELSFKQKNQILDSTNNDFTVKRSLGKSSVLRKSCSTPLLYSMCNAYPNNNEIGSNNISGLQDNICFYQQKSVTPRTKATVSAILNQEDSIMAPPCDPRFHFGCSCGSINLASNNNHNLISRYNKNKGDSFLRDKLEYDDKSIILSSCSSSKHDVSSSSLSFNSSVTYTTSHSITRSSFSHGNLTSYANKSRNDYKNCYGNLSLVKNSNLNIANNTETPNILSRVCNKEQLFQTILSNKAFDLYKPLLKLLKSWERFCNYTLLKRVILVSIALRIGENNDFNYLKEQFKRFDVAGDGVVSLAELQCVLCFIFHIEFISNVNNNSIKDKNDISDLNHEKNQLNKDLNDCGIYSNCSVDVFDNFSGYEDNESEFSKVNWNKEEYIIASDTNEDNDNDYNASDNDMSDYVDNQNGNSVEDLTSQLDENYINDVFSSIKQYNSSLFLASQAFVNSYISINSYLDSFVSSNSFNKKMLFDNLCLFNIEGIIKLNELCNKIENIFGIIDQDQSGSWEYTEFVAASMEPEMYLNNMNALRTVFRNFDRDSDGKVSVQDILASFGWEDDIILCSETISPRQYKQYLKIGNSRPCDYTNNDNDSNYNNDTNNEDEEKLKQFIQDDSIDNSVQYCAHIHWTEIFLNECCKPGKHYLDFEDFYDFLLK</sequence>
<evidence type="ECO:0000256" key="5">
    <source>
        <dbReference type="ARBA" id="ARBA00022723"/>
    </source>
</evidence>
<dbReference type="InterPro" id="IPR008271">
    <property type="entry name" value="Ser/Thr_kinase_AS"/>
</dbReference>
<keyword evidence="4" id="KW-0808">Transferase</keyword>
<dbReference type="PROSITE" id="PS50222">
    <property type="entry name" value="EF_HAND_2"/>
    <property type="match status" value="2"/>
</dbReference>
<keyword evidence="9" id="KW-0106">Calcium</keyword>
<dbReference type="GO" id="GO:0005524">
    <property type="term" value="F:ATP binding"/>
    <property type="evidence" value="ECO:0007669"/>
    <property type="project" value="UniProtKB-UniRule"/>
</dbReference>
<dbReference type="InterPro" id="IPR011009">
    <property type="entry name" value="Kinase-like_dom_sf"/>
</dbReference>
<dbReference type="PANTHER" id="PTHR24349">
    <property type="entry name" value="SERINE/THREONINE-PROTEIN KINASE"/>
    <property type="match status" value="1"/>
</dbReference>
<dbReference type="InterPro" id="IPR002048">
    <property type="entry name" value="EF_hand_dom"/>
</dbReference>
<comment type="catalytic activity">
    <reaction evidence="13">
        <text>L-seryl-[protein] + ATP = O-phospho-L-seryl-[protein] + ADP + H(+)</text>
        <dbReference type="Rhea" id="RHEA:17989"/>
        <dbReference type="Rhea" id="RHEA-COMP:9863"/>
        <dbReference type="Rhea" id="RHEA-COMP:11604"/>
        <dbReference type="ChEBI" id="CHEBI:15378"/>
        <dbReference type="ChEBI" id="CHEBI:29999"/>
        <dbReference type="ChEBI" id="CHEBI:30616"/>
        <dbReference type="ChEBI" id="CHEBI:83421"/>
        <dbReference type="ChEBI" id="CHEBI:456216"/>
        <dbReference type="EC" id="2.7.11.1"/>
    </reaction>
</comment>
<evidence type="ECO:0000259" key="15">
    <source>
        <dbReference type="PROSITE" id="PS50011"/>
    </source>
</evidence>
<dbReference type="CDD" id="cd05117">
    <property type="entry name" value="STKc_CAMK"/>
    <property type="match status" value="1"/>
</dbReference>
<comment type="catalytic activity">
    <reaction evidence="12">
        <text>L-threonyl-[protein] + ATP = O-phospho-L-threonyl-[protein] + ADP + H(+)</text>
        <dbReference type="Rhea" id="RHEA:46608"/>
        <dbReference type="Rhea" id="RHEA-COMP:11060"/>
        <dbReference type="Rhea" id="RHEA-COMP:11605"/>
        <dbReference type="ChEBI" id="CHEBI:15378"/>
        <dbReference type="ChEBI" id="CHEBI:30013"/>
        <dbReference type="ChEBI" id="CHEBI:30616"/>
        <dbReference type="ChEBI" id="CHEBI:61977"/>
        <dbReference type="ChEBI" id="CHEBI:456216"/>
        <dbReference type="EC" id="2.7.11.1"/>
    </reaction>
</comment>
<dbReference type="FunFam" id="3.30.200.20:FF:000315">
    <property type="entry name" value="Calcium-dependent protein kinase 3"/>
    <property type="match status" value="1"/>
</dbReference>
<comment type="similarity">
    <text evidence="11">Belongs to the protein kinase superfamily. Ser/Thr protein kinase family. CDPK subfamily.</text>
</comment>
<dbReference type="InterPro" id="IPR017441">
    <property type="entry name" value="Protein_kinase_ATP_BS"/>
</dbReference>
<comment type="cofactor">
    <cofactor evidence="1">
        <name>Mg(2+)</name>
        <dbReference type="ChEBI" id="CHEBI:18420"/>
    </cofactor>
</comment>
<accession>A0AAV9XWL2</accession>
<evidence type="ECO:0000256" key="9">
    <source>
        <dbReference type="ARBA" id="ARBA00022837"/>
    </source>
</evidence>
<dbReference type="AlphaFoldDB" id="A0AAV9XWL2"/>
<dbReference type="Gene3D" id="1.10.238.10">
    <property type="entry name" value="EF-hand"/>
    <property type="match status" value="1"/>
</dbReference>
<proteinExistence type="inferred from homology"/>
<keyword evidence="10 14" id="KW-0067">ATP-binding</keyword>
<evidence type="ECO:0000256" key="3">
    <source>
        <dbReference type="ARBA" id="ARBA00022527"/>
    </source>
</evidence>
<evidence type="ECO:0000259" key="16">
    <source>
        <dbReference type="PROSITE" id="PS50222"/>
    </source>
</evidence>
<dbReference type="SUPFAM" id="SSF56112">
    <property type="entry name" value="Protein kinase-like (PK-like)"/>
    <property type="match status" value="1"/>
</dbReference>
<protein>
    <recommendedName>
        <fullName evidence="2">non-specific serine/threonine protein kinase</fullName>
        <ecNumber evidence="2">2.7.11.1</ecNumber>
    </recommendedName>
</protein>
<dbReference type="PROSITE" id="PS50011">
    <property type="entry name" value="PROTEIN_KINASE_DOM"/>
    <property type="match status" value="1"/>
</dbReference>
<dbReference type="Pfam" id="PF00069">
    <property type="entry name" value="Pkinase"/>
    <property type="match status" value="2"/>
</dbReference>
<feature type="domain" description="EF-hand" evidence="16">
    <location>
        <begin position="1085"/>
        <end position="1120"/>
    </location>
</feature>
<organism evidence="17 18">
    <name type="scientific">Cryptosporidium xiaoi</name>
    <dbReference type="NCBI Taxonomy" id="659607"/>
    <lineage>
        <taxon>Eukaryota</taxon>
        <taxon>Sar</taxon>
        <taxon>Alveolata</taxon>
        <taxon>Apicomplexa</taxon>
        <taxon>Conoidasida</taxon>
        <taxon>Coccidia</taxon>
        <taxon>Eucoccidiorida</taxon>
        <taxon>Eimeriorina</taxon>
        <taxon>Cryptosporidiidae</taxon>
        <taxon>Cryptosporidium</taxon>
    </lineage>
</organism>
<dbReference type="SMART" id="SM00220">
    <property type="entry name" value="S_TKc"/>
    <property type="match status" value="1"/>
</dbReference>
<comment type="caution">
    <text evidence="17">The sequence shown here is derived from an EMBL/GenBank/DDBJ whole genome shotgun (WGS) entry which is preliminary data.</text>
</comment>
<evidence type="ECO:0000256" key="2">
    <source>
        <dbReference type="ARBA" id="ARBA00012513"/>
    </source>
</evidence>
<evidence type="ECO:0000256" key="6">
    <source>
        <dbReference type="ARBA" id="ARBA00022737"/>
    </source>
</evidence>
<evidence type="ECO:0000256" key="4">
    <source>
        <dbReference type="ARBA" id="ARBA00022679"/>
    </source>
</evidence>
<feature type="binding site" evidence="14">
    <location>
        <position position="118"/>
    </location>
    <ligand>
        <name>ATP</name>
        <dbReference type="ChEBI" id="CHEBI:30616"/>
    </ligand>
</feature>
<keyword evidence="6" id="KW-0677">Repeat</keyword>
<evidence type="ECO:0000256" key="14">
    <source>
        <dbReference type="PROSITE-ProRule" id="PRU10141"/>
    </source>
</evidence>
<feature type="domain" description="EF-hand" evidence="16">
    <location>
        <begin position="837"/>
        <end position="872"/>
    </location>
</feature>
<dbReference type="GO" id="GO:0005509">
    <property type="term" value="F:calcium ion binding"/>
    <property type="evidence" value="ECO:0007669"/>
    <property type="project" value="InterPro"/>
</dbReference>